<feature type="transmembrane region" description="Helical" evidence="1">
    <location>
        <begin position="12"/>
        <end position="31"/>
    </location>
</feature>
<feature type="transmembrane region" description="Helical" evidence="1">
    <location>
        <begin position="73"/>
        <end position="98"/>
    </location>
</feature>
<proteinExistence type="predicted"/>
<accession>A0AAT9GSV8</accession>
<gene>
    <name evidence="2" type="ORF">SJAV_18460</name>
</gene>
<organism evidence="2">
    <name type="scientific">Sulfurisphaera javensis</name>
    <dbReference type="NCBI Taxonomy" id="2049879"/>
    <lineage>
        <taxon>Archaea</taxon>
        <taxon>Thermoproteota</taxon>
        <taxon>Thermoprotei</taxon>
        <taxon>Sulfolobales</taxon>
        <taxon>Sulfolobaceae</taxon>
        <taxon>Sulfurisphaera</taxon>
    </lineage>
</organism>
<keyword evidence="1" id="KW-1133">Transmembrane helix</keyword>
<dbReference type="AlphaFoldDB" id="A0AAT9GSV8"/>
<reference evidence="2" key="1">
    <citation type="submission" date="2024-03" db="EMBL/GenBank/DDBJ databases">
        <title>Complete genome sequence of Sulfurisphaera javensis strain KD-1.</title>
        <authorList>
            <person name="Sakai H."/>
            <person name="Nur N."/>
            <person name="Suwanto A."/>
            <person name="Kurosawa N."/>
        </authorList>
    </citation>
    <scope>NUCLEOTIDE SEQUENCE</scope>
    <source>
        <strain evidence="2">KD-1</strain>
    </source>
</reference>
<feature type="transmembrane region" description="Helical" evidence="1">
    <location>
        <begin position="43"/>
        <end position="61"/>
    </location>
</feature>
<dbReference type="RefSeq" id="WP_369609459.1">
    <property type="nucleotide sequence ID" value="NZ_AP031322.1"/>
</dbReference>
<dbReference type="EMBL" id="AP031322">
    <property type="protein sequence ID" value="BFH73902.1"/>
    <property type="molecule type" value="Genomic_DNA"/>
</dbReference>
<name>A0AAT9GSV8_9CREN</name>
<dbReference type="KEGG" id="sjv:SJAV_18460"/>
<sequence length="152" mass="16425">MDWKKILMFADGVLLTYTFIYAYTVHLSFMLKVGSKIFHLSPVYPITSFGVLGIIFLLVSFKPSLLENTIIAIMVRILSGIAGFIAILFIFIQGFTIASASGILAAAALPGFPFTGGLLIHVIFEHALGGTLGLILAIKPKLLVKIVQKVKG</sequence>
<keyword evidence="1" id="KW-0472">Membrane</keyword>
<keyword evidence="1" id="KW-0812">Transmembrane</keyword>
<feature type="transmembrane region" description="Helical" evidence="1">
    <location>
        <begin position="118"/>
        <end position="138"/>
    </location>
</feature>
<protein>
    <submittedName>
        <fullName evidence="2">Uncharacterized protein</fullName>
    </submittedName>
</protein>
<evidence type="ECO:0000256" key="1">
    <source>
        <dbReference type="SAM" id="Phobius"/>
    </source>
</evidence>
<dbReference type="GeneID" id="92354799"/>
<evidence type="ECO:0000313" key="2">
    <source>
        <dbReference type="EMBL" id="BFH73902.1"/>
    </source>
</evidence>